<evidence type="ECO:0000256" key="1">
    <source>
        <dbReference type="SAM" id="MobiDB-lite"/>
    </source>
</evidence>
<reference evidence="3 4" key="1">
    <citation type="journal article" date="2015" name="Genome Biol.">
        <title>Comparative genomics of Steinernema reveals deeply conserved gene regulatory networks.</title>
        <authorList>
            <person name="Dillman A.R."/>
            <person name="Macchietto M."/>
            <person name="Porter C.F."/>
            <person name="Rogers A."/>
            <person name="Williams B."/>
            <person name="Antoshechkin I."/>
            <person name="Lee M.M."/>
            <person name="Goodwin Z."/>
            <person name="Lu X."/>
            <person name="Lewis E.E."/>
            <person name="Goodrich-Blair H."/>
            <person name="Stock S.P."/>
            <person name="Adams B.J."/>
            <person name="Sternberg P.W."/>
            <person name="Mortazavi A."/>
        </authorList>
    </citation>
    <scope>NUCLEOTIDE SEQUENCE [LARGE SCALE GENOMIC DNA]</scope>
    <source>
        <strain evidence="3 4">ALL</strain>
    </source>
</reference>
<feature type="domain" description="Copine C-terminal" evidence="2">
    <location>
        <begin position="27"/>
        <end position="85"/>
    </location>
</feature>
<gene>
    <name evidence="3" type="ORF">L596_002216</name>
</gene>
<evidence type="ECO:0000259" key="2">
    <source>
        <dbReference type="Pfam" id="PF07002"/>
    </source>
</evidence>
<dbReference type="Proteomes" id="UP000298663">
    <property type="component" value="Chromosome X"/>
</dbReference>
<dbReference type="GO" id="GO:0004842">
    <property type="term" value="F:ubiquitin-protein transferase activity"/>
    <property type="evidence" value="ECO:0007669"/>
    <property type="project" value="TreeGrafter"/>
</dbReference>
<dbReference type="GO" id="GO:0016567">
    <property type="term" value="P:protein ubiquitination"/>
    <property type="evidence" value="ECO:0007669"/>
    <property type="project" value="TreeGrafter"/>
</dbReference>
<evidence type="ECO:0000313" key="4">
    <source>
        <dbReference type="Proteomes" id="UP000298663"/>
    </source>
</evidence>
<protein>
    <recommendedName>
        <fullName evidence="2">Copine C-terminal domain-containing protein</fullName>
    </recommendedName>
</protein>
<dbReference type="InterPro" id="IPR010734">
    <property type="entry name" value="Copine_C"/>
</dbReference>
<dbReference type="OrthoDB" id="5855668at2759"/>
<organism evidence="3 4">
    <name type="scientific">Steinernema carpocapsae</name>
    <name type="common">Entomopathogenic nematode</name>
    <dbReference type="NCBI Taxonomy" id="34508"/>
    <lineage>
        <taxon>Eukaryota</taxon>
        <taxon>Metazoa</taxon>
        <taxon>Ecdysozoa</taxon>
        <taxon>Nematoda</taxon>
        <taxon>Chromadorea</taxon>
        <taxon>Rhabditida</taxon>
        <taxon>Tylenchina</taxon>
        <taxon>Panagrolaimomorpha</taxon>
        <taxon>Strongyloidoidea</taxon>
        <taxon>Steinernematidae</taxon>
        <taxon>Steinernema</taxon>
    </lineage>
</organism>
<dbReference type="EMBL" id="CM016762">
    <property type="protein sequence ID" value="TMS34677.1"/>
    <property type="molecule type" value="Genomic_DNA"/>
</dbReference>
<dbReference type="InterPro" id="IPR052079">
    <property type="entry name" value="E3_ligase/Copine_domain"/>
</dbReference>
<dbReference type="PANTHER" id="PTHR45751:SF48">
    <property type="entry name" value="COPINE FAMILY PROTEIN 1"/>
    <property type="match status" value="1"/>
</dbReference>
<sequence length="143" mass="16072">MLLQSPKLWLISWNLHSDVAARSTIQSNYEVIKIMGKTLAPFATSNFIPVFGFGDVKTSDWSVFKLKPEGECVDLDDVLRVYKTPSPRPSPSPGPRTSRPSSTRRLPSAIINYLHNIETFRTDIYKLQGIERGTERCSASETV</sequence>
<keyword evidence="4" id="KW-1185">Reference proteome</keyword>
<name>A0A4U8UR90_STECR</name>
<reference evidence="3 4" key="2">
    <citation type="journal article" date="2019" name="G3 (Bethesda)">
        <title>Hybrid Assembly of the Genome of the Entomopathogenic Nematode Steinernema carpocapsae Identifies the X-Chromosome.</title>
        <authorList>
            <person name="Serra L."/>
            <person name="Macchietto M."/>
            <person name="Macias-Munoz A."/>
            <person name="McGill C.J."/>
            <person name="Rodriguez I.M."/>
            <person name="Rodriguez B."/>
            <person name="Murad R."/>
            <person name="Mortazavi A."/>
        </authorList>
    </citation>
    <scope>NUCLEOTIDE SEQUENCE [LARGE SCALE GENOMIC DNA]</scope>
    <source>
        <strain evidence="3 4">ALL</strain>
    </source>
</reference>
<dbReference type="Pfam" id="PF07002">
    <property type="entry name" value="Copine"/>
    <property type="match status" value="1"/>
</dbReference>
<dbReference type="GO" id="GO:0005634">
    <property type="term" value="C:nucleus"/>
    <property type="evidence" value="ECO:0007669"/>
    <property type="project" value="TreeGrafter"/>
</dbReference>
<proteinExistence type="predicted"/>
<feature type="region of interest" description="Disordered" evidence="1">
    <location>
        <begin position="83"/>
        <end position="103"/>
    </location>
</feature>
<evidence type="ECO:0000313" key="3">
    <source>
        <dbReference type="EMBL" id="TMS34677.1"/>
    </source>
</evidence>
<dbReference type="EMBL" id="AZBU02000001">
    <property type="protein sequence ID" value="TMS34677.1"/>
    <property type="molecule type" value="Genomic_DNA"/>
</dbReference>
<comment type="caution">
    <text evidence="3">The sequence shown here is derived from an EMBL/GenBank/DDBJ whole genome shotgun (WGS) entry which is preliminary data.</text>
</comment>
<dbReference type="AlphaFoldDB" id="A0A4U8UR90"/>
<dbReference type="STRING" id="34508.A0A4U8UR90"/>
<accession>A0A4U8UR90</accession>
<dbReference type="PANTHER" id="PTHR45751">
    <property type="entry name" value="COPINE FAMILY PROTEIN 1"/>
    <property type="match status" value="1"/>
</dbReference>